<dbReference type="SMART" id="SM00360">
    <property type="entry name" value="RRM"/>
    <property type="match status" value="2"/>
</dbReference>
<dbReference type="InterPro" id="IPR035979">
    <property type="entry name" value="RBD_domain_sf"/>
</dbReference>
<evidence type="ECO:0000256" key="4">
    <source>
        <dbReference type="SAM" id="MobiDB-lite"/>
    </source>
</evidence>
<evidence type="ECO:0000256" key="2">
    <source>
        <dbReference type="ARBA" id="ARBA00022884"/>
    </source>
</evidence>
<keyword evidence="2 3" id="KW-0694">RNA-binding</keyword>
<dbReference type="Gene3D" id="3.30.70.330">
    <property type="match status" value="2"/>
</dbReference>
<dbReference type="OrthoDB" id="1875751at2759"/>
<organism evidence="6 7">
    <name type="scientific">Macleaya cordata</name>
    <name type="common">Five-seeded plume-poppy</name>
    <name type="synonym">Bocconia cordata</name>
    <dbReference type="NCBI Taxonomy" id="56857"/>
    <lineage>
        <taxon>Eukaryota</taxon>
        <taxon>Viridiplantae</taxon>
        <taxon>Streptophyta</taxon>
        <taxon>Embryophyta</taxon>
        <taxon>Tracheophyta</taxon>
        <taxon>Spermatophyta</taxon>
        <taxon>Magnoliopsida</taxon>
        <taxon>Ranunculales</taxon>
        <taxon>Papaveraceae</taxon>
        <taxon>Papaveroideae</taxon>
        <taxon>Macleaya</taxon>
    </lineage>
</organism>
<dbReference type="STRING" id="56857.A0A200PSN4"/>
<sequence>MDSEQRKLFVGGISWETTEDVLGDYFTSFGEVVESTVVRDRITGNARGFGFVLFSDASAAEKALKENHVILGRAVEVKRAIARGDQHQHAHQNHSNGSNNNSSNNNQLRTKKIFVGGLSANVTEEGFKRYFEKFGKITDVVVMYDNVTHRPRGFGFISFDSEEAVDNVMKKDFYEMDDKVVQVKRAVPKDENSYSNKKNSYSSFNMGESPLGSNASLVYPLYSPRSALPYSGYVPFYPYYGSTGGYSYGENAYGGYAIGGYYYGCGYEMAMSPHNGFGIVGARGSAIRYDSAKTYPGYMNGGVGAAGGYHHGINGSTANGKQNQGGDDGQCKSNSVSNSS</sequence>
<dbReference type="PANTHER" id="PTHR48032:SF12">
    <property type="entry name" value="RRM DOMAIN-CONTAINING PROTEIN"/>
    <property type="match status" value="1"/>
</dbReference>
<dbReference type="InterPro" id="IPR000504">
    <property type="entry name" value="RRM_dom"/>
</dbReference>
<evidence type="ECO:0000256" key="3">
    <source>
        <dbReference type="PROSITE-ProRule" id="PRU00176"/>
    </source>
</evidence>
<dbReference type="SUPFAM" id="SSF54928">
    <property type="entry name" value="RNA-binding domain, RBD"/>
    <property type="match status" value="2"/>
</dbReference>
<feature type="compositionally biased region" description="Low complexity" evidence="4">
    <location>
        <begin position="93"/>
        <end position="106"/>
    </location>
</feature>
<feature type="region of interest" description="Disordered" evidence="4">
    <location>
        <begin position="84"/>
        <end position="106"/>
    </location>
</feature>
<keyword evidence="1" id="KW-0677">Repeat</keyword>
<proteinExistence type="predicted"/>
<feature type="compositionally biased region" description="Polar residues" evidence="4">
    <location>
        <begin position="331"/>
        <end position="340"/>
    </location>
</feature>
<dbReference type="PANTHER" id="PTHR48032">
    <property type="entry name" value="RNA-BINDING PROTEIN MUSASHI HOMOLOG RBP6"/>
    <property type="match status" value="1"/>
</dbReference>
<dbReference type="GO" id="GO:0006417">
    <property type="term" value="P:regulation of translation"/>
    <property type="evidence" value="ECO:0007669"/>
    <property type="project" value="TreeGrafter"/>
</dbReference>
<dbReference type="PROSITE" id="PS50102">
    <property type="entry name" value="RRM"/>
    <property type="match status" value="2"/>
</dbReference>
<accession>A0A200PSN4</accession>
<protein>
    <submittedName>
        <fullName evidence="6">RNA recognition motif domain</fullName>
    </submittedName>
</protein>
<name>A0A200PSN4_MACCD</name>
<evidence type="ECO:0000313" key="6">
    <source>
        <dbReference type="EMBL" id="OVA01178.1"/>
    </source>
</evidence>
<dbReference type="GO" id="GO:0003729">
    <property type="term" value="F:mRNA binding"/>
    <property type="evidence" value="ECO:0007669"/>
    <property type="project" value="TreeGrafter"/>
</dbReference>
<evidence type="ECO:0000256" key="1">
    <source>
        <dbReference type="ARBA" id="ARBA00022737"/>
    </source>
</evidence>
<dbReference type="EMBL" id="MVGT01004167">
    <property type="protein sequence ID" value="OVA01178.1"/>
    <property type="molecule type" value="Genomic_DNA"/>
</dbReference>
<evidence type="ECO:0000313" key="7">
    <source>
        <dbReference type="Proteomes" id="UP000195402"/>
    </source>
</evidence>
<dbReference type="Proteomes" id="UP000195402">
    <property type="component" value="Unassembled WGS sequence"/>
</dbReference>
<feature type="region of interest" description="Disordered" evidence="4">
    <location>
        <begin position="316"/>
        <end position="340"/>
    </location>
</feature>
<dbReference type="OMA" id="MANVPGM"/>
<feature type="domain" description="RRM" evidence="5">
    <location>
        <begin position="111"/>
        <end position="188"/>
    </location>
</feature>
<keyword evidence="7" id="KW-1185">Reference proteome</keyword>
<evidence type="ECO:0000259" key="5">
    <source>
        <dbReference type="PROSITE" id="PS50102"/>
    </source>
</evidence>
<dbReference type="AlphaFoldDB" id="A0A200PSN4"/>
<dbReference type="Pfam" id="PF00076">
    <property type="entry name" value="RRM_1"/>
    <property type="match status" value="2"/>
</dbReference>
<dbReference type="InterPro" id="IPR012677">
    <property type="entry name" value="Nucleotide-bd_a/b_plait_sf"/>
</dbReference>
<comment type="caution">
    <text evidence="6">The sequence shown here is derived from an EMBL/GenBank/DDBJ whole genome shotgun (WGS) entry which is preliminary data.</text>
</comment>
<feature type="domain" description="RRM" evidence="5">
    <location>
        <begin position="6"/>
        <end position="82"/>
    </location>
</feature>
<dbReference type="InParanoid" id="A0A200PSN4"/>
<reference evidence="6 7" key="1">
    <citation type="journal article" date="2017" name="Mol. Plant">
        <title>The Genome of Medicinal Plant Macleaya cordata Provides New Insights into Benzylisoquinoline Alkaloids Metabolism.</title>
        <authorList>
            <person name="Liu X."/>
            <person name="Liu Y."/>
            <person name="Huang P."/>
            <person name="Ma Y."/>
            <person name="Qing Z."/>
            <person name="Tang Q."/>
            <person name="Cao H."/>
            <person name="Cheng P."/>
            <person name="Zheng Y."/>
            <person name="Yuan Z."/>
            <person name="Zhou Y."/>
            <person name="Liu J."/>
            <person name="Tang Z."/>
            <person name="Zhuo Y."/>
            <person name="Zhang Y."/>
            <person name="Yu L."/>
            <person name="Huang J."/>
            <person name="Yang P."/>
            <person name="Peng Q."/>
            <person name="Zhang J."/>
            <person name="Jiang W."/>
            <person name="Zhang Z."/>
            <person name="Lin K."/>
            <person name="Ro D.K."/>
            <person name="Chen X."/>
            <person name="Xiong X."/>
            <person name="Shang Y."/>
            <person name="Huang S."/>
            <person name="Zeng J."/>
        </authorList>
    </citation>
    <scope>NUCLEOTIDE SEQUENCE [LARGE SCALE GENOMIC DNA]</scope>
    <source>
        <strain evidence="7">cv. BLH2017</strain>
        <tissue evidence="6">Root</tissue>
    </source>
</reference>
<gene>
    <name evidence="6" type="ORF">BVC80_8887g9</name>
</gene>